<organism evidence="1 2">
    <name type="scientific">Stutzerimonas stutzeri</name>
    <name type="common">Pseudomonas stutzeri</name>
    <dbReference type="NCBI Taxonomy" id="316"/>
    <lineage>
        <taxon>Bacteria</taxon>
        <taxon>Pseudomonadati</taxon>
        <taxon>Pseudomonadota</taxon>
        <taxon>Gammaproteobacteria</taxon>
        <taxon>Pseudomonadales</taxon>
        <taxon>Pseudomonadaceae</taxon>
        <taxon>Stutzerimonas</taxon>
    </lineage>
</organism>
<proteinExistence type="predicted"/>
<sequence>MRRFEAKDLIALATAPMNPDDHWYVDAEQASQYLVTNAHADETVIYASAPAVLIVGALVPTVNVTPVDGDALQNTSLCTDAAWKIQKSWSAAEGYRVYLEPPFPNDRVSALSGGETLVTRRYFSGVHKGPAPIEVSQKLVHCLDIHYIPERNAYCRLDGNGDIEDVIRIMTLPIDEQLEGREVVTILRKDLDIYMAVADLALVIKFDFTRTVRGSFSGWNDLSRYHRDGEDLFYHGGSAARASFMHGAMVVRSQTTLAEQEEAWCRDFEGDPDREYAVFKIYDRKNDRNVETSASPLHIVSYFEQSDLPWQISPAFFRPEVLQRFKADPEKYTLEDRSISCRGAWHIKSYDINEAGQVHVYIGDLAKLPIAEQNYWKAFNEWPKSSISARAHRTDIEGQWCTTYDPLTSLRNKVRALDKASPEWWNRRGDALMDSVLAPATDSPKEWGDEILALDQLLVEGFLDKPLRKIAQEKGREVESVWRSLKLLHEILLGSTLSEEAAKQLLAPMKKLHELRNEIRGHATHEKKEVAIREARATHGNFRAHFFHIAEGCDQALIGVLKALEFETED</sequence>
<dbReference type="RefSeq" id="WP_064481052.1">
    <property type="nucleotide sequence ID" value="NZ_CP015641.1"/>
</dbReference>
<name>A0A172WNB6_STUST</name>
<evidence type="ECO:0000313" key="1">
    <source>
        <dbReference type="EMBL" id="ANF24958.1"/>
    </source>
</evidence>
<dbReference type="OrthoDB" id="2375320at2"/>
<dbReference type="AlphaFoldDB" id="A0A172WNB6"/>
<gene>
    <name evidence="1" type="ORF">PS273GM_07215</name>
</gene>
<dbReference type="Proteomes" id="UP000077787">
    <property type="component" value="Chromosome"/>
</dbReference>
<reference evidence="1 2" key="1">
    <citation type="submission" date="2016-05" db="EMBL/GenBank/DDBJ databases">
        <title>Genome sequence of Pseudomonas stutzeri 273 and identification of the exopolysaccharide biosynthesis locus.</title>
        <authorList>
            <person name="Wu S."/>
            <person name="Sun C."/>
        </authorList>
    </citation>
    <scope>NUCLEOTIDE SEQUENCE [LARGE SCALE GENOMIC DNA]</scope>
    <source>
        <strain evidence="1 2">273</strain>
    </source>
</reference>
<evidence type="ECO:0000313" key="2">
    <source>
        <dbReference type="Proteomes" id="UP000077787"/>
    </source>
</evidence>
<dbReference type="EMBL" id="CP015641">
    <property type="protein sequence ID" value="ANF24958.1"/>
    <property type="molecule type" value="Genomic_DNA"/>
</dbReference>
<protein>
    <submittedName>
        <fullName evidence="1">Uncharacterized protein</fullName>
    </submittedName>
</protein>
<accession>A0A172WNB6</accession>